<dbReference type="CDD" id="cd03230">
    <property type="entry name" value="ABC_DR_subfamily_A"/>
    <property type="match status" value="1"/>
</dbReference>
<keyword evidence="3" id="KW-0547">Nucleotide-binding</keyword>
<organism evidence="6 7">
    <name type="scientific">candidate division WWE3 bacterium CG_4_10_14_0_2_um_filter_41_14</name>
    <dbReference type="NCBI Taxonomy" id="1975072"/>
    <lineage>
        <taxon>Bacteria</taxon>
        <taxon>Katanobacteria</taxon>
    </lineage>
</organism>
<dbReference type="GO" id="GO:0016887">
    <property type="term" value="F:ATP hydrolysis activity"/>
    <property type="evidence" value="ECO:0007669"/>
    <property type="project" value="InterPro"/>
</dbReference>
<dbReference type="SMART" id="SM00382">
    <property type="entry name" value="AAA"/>
    <property type="match status" value="1"/>
</dbReference>
<gene>
    <name evidence="6" type="ORF">COY32_03770</name>
</gene>
<evidence type="ECO:0000256" key="4">
    <source>
        <dbReference type="ARBA" id="ARBA00022840"/>
    </source>
</evidence>
<feature type="domain" description="ABC transporter" evidence="5">
    <location>
        <begin position="2"/>
        <end position="231"/>
    </location>
</feature>
<accession>A0A2M7TIH0</accession>
<evidence type="ECO:0000313" key="6">
    <source>
        <dbReference type="EMBL" id="PIZ46170.1"/>
    </source>
</evidence>
<dbReference type="Proteomes" id="UP000228920">
    <property type="component" value="Unassembled WGS sequence"/>
</dbReference>
<sequence>MIEVRNISKKYAGVAAVDALSFTVEKGVVFGLLGPNGAGKTTTLNIIAGVFRPDEGTVVVDGLVSSTDNARIQSKIGYLSENNPLYGNLMVYEMLDLSRKLKNVSTYQFETRKDYVINVCGIAGIYYRPIETLSKGLRQRVGIAVAMIGNPDILILDEPTEGLDPNQRQDIRTLIRDLRKEHTVVVSTHVMQEVEAMCDDVIILDEGRIAIAGKVAALQGVKDGVSTIEFELAGLSAPSLVSSVGSTFDVLEVDKGYSVTTSVDQEHELYKLLAEHTSGEAYLTRLSKKTNKLEQIFRNVTKKGIGDIVNSKQ</sequence>
<evidence type="ECO:0000259" key="5">
    <source>
        <dbReference type="PROSITE" id="PS50893"/>
    </source>
</evidence>
<keyword evidence="4" id="KW-0067">ATP-binding</keyword>
<dbReference type="InterPro" id="IPR003593">
    <property type="entry name" value="AAA+_ATPase"/>
</dbReference>
<comment type="caution">
    <text evidence="6">The sequence shown here is derived from an EMBL/GenBank/DDBJ whole genome shotgun (WGS) entry which is preliminary data.</text>
</comment>
<comment type="similarity">
    <text evidence="1">Belongs to the ABC transporter superfamily.</text>
</comment>
<evidence type="ECO:0000256" key="2">
    <source>
        <dbReference type="ARBA" id="ARBA00022448"/>
    </source>
</evidence>
<dbReference type="PROSITE" id="PS50893">
    <property type="entry name" value="ABC_TRANSPORTER_2"/>
    <property type="match status" value="1"/>
</dbReference>
<evidence type="ECO:0000256" key="3">
    <source>
        <dbReference type="ARBA" id="ARBA00022741"/>
    </source>
</evidence>
<proteinExistence type="inferred from homology"/>
<evidence type="ECO:0000256" key="1">
    <source>
        <dbReference type="ARBA" id="ARBA00005417"/>
    </source>
</evidence>
<dbReference type="PANTHER" id="PTHR42711">
    <property type="entry name" value="ABC TRANSPORTER ATP-BINDING PROTEIN"/>
    <property type="match status" value="1"/>
</dbReference>
<dbReference type="InterPro" id="IPR027417">
    <property type="entry name" value="P-loop_NTPase"/>
</dbReference>
<dbReference type="PANTHER" id="PTHR42711:SF5">
    <property type="entry name" value="ABC TRANSPORTER ATP-BINDING PROTEIN NATA"/>
    <property type="match status" value="1"/>
</dbReference>
<dbReference type="InterPro" id="IPR050763">
    <property type="entry name" value="ABC_transporter_ATP-binding"/>
</dbReference>
<keyword evidence="2" id="KW-0813">Transport</keyword>
<dbReference type="Gene3D" id="3.40.50.300">
    <property type="entry name" value="P-loop containing nucleotide triphosphate hydrolases"/>
    <property type="match status" value="1"/>
</dbReference>
<evidence type="ECO:0000313" key="7">
    <source>
        <dbReference type="Proteomes" id="UP000228920"/>
    </source>
</evidence>
<dbReference type="InterPro" id="IPR003439">
    <property type="entry name" value="ABC_transporter-like_ATP-bd"/>
</dbReference>
<dbReference type="AlphaFoldDB" id="A0A2M7TIH0"/>
<dbReference type="EMBL" id="PFNL01000110">
    <property type="protein sequence ID" value="PIZ46170.1"/>
    <property type="molecule type" value="Genomic_DNA"/>
</dbReference>
<protein>
    <recommendedName>
        <fullName evidence="5">ABC transporter domain-containing protein</fullName>
    </recommendedName>
</protein>
<dbReference type="SUPFAM" id="SSF52540">
    <property type="entry name" value="P-loop containing nucleoside triphosphate hydrolases"/>
    <property type="match status" value="1"/>
</dbReference>
<reference evidence="7" key="1">
    <citation type="submission" date="2017-09" db="EMBL/GenBank/DDBJ databases">
        <title>Depth-based differentiation of microbial function through sediment-hosted aquifers and enrichment of novel symbionts in the deep terrestrial subsurface.</title>
        <authorList>
            <person name="Probst A.J."/>
            <person name="Ladd B."/>
            <person name="Jarett J.K."/>
            <person name="Geller-Mcgrath D.E."/>
            <person name="Sieber C.M.K."/>
            <person name="Emerson J.B."/>
            <person name="Anantharaman K."/>
            <person name="Thomas B.C."/>
            <person name="Malmstrom R."/>
            <person name="Stieglmeier M."/>
            <person name="Klingl A."/>
            <person name="Woyke T."/>
            <person name="Ryan C.M."/>
            <person name="Banfield J.F."/>
        </authorList>
    </citation>
    <scope>NUCLEOTIDE SEQUENCE [LARGE SCALE GENOMIC DNA]</scope>
</reference>
<dbReference type="Pfam" id="PF00005">
    <property type="entry name" value="ABC_tran"/>
    <property type="match status" value="1"/>
</dbReference>
<name>A0A2M7TIH0_UNCKA</name>
<dbReference type="GO" id="GO:0005524">
    <property type="term" value="F:ATP binding"/>
    <property type="evidence" value="ECO:0007669"/>
    <property type="project" value="UniProtKB-KW"/>
</dbReference>